<dbReference type="EMBL" id="CP007044">
    <property type="protein sequence ID" value="AHG22849.1"/>
    <property type="molecule type" value="Genomic_DNA"/>
</dbReference>
<gene>
    <name evidence="2" type="ORF">Z042_15540</name>
</gene>
<proteinExistence type="predicted"/>
<evidence type="ECO:0000313" key="3">
    <source>
        <dbReference type="Proteomes" id="UP000019030"/>
    </source>
</evidence>
<evidence type="ECO:0008006" key="4">
    <source>
        <dbReference type="Google" id="ProtNLM"/>
    </source>
</evidence>
<accession>W0LK98</accession>
<organism evidence="2 3">
    <name type="scientific">Chania multitudinisentens RB-25</name>
    <dbReference type="NCBI Taxonomy" id="1441930"/>
    <lineage>
        <taxon>Bacteria</taxon>
        <taxon>Pseudomonadati</taxon>
        <taxon>Pseudomonadota</taxon>
        <taxon>Gammaproteobacteria</taxon>
        <taxon>Enterobacterales</taxon>
        <taxon>Yersiniaceae</taxon>
        <taxon>Chania</taxon>
    </lineage>
</organism>
<keyword evidence="1" id="KW-0472">Membrane</keyword>
<feature type="transmembrane region" description="Helical" evidence="1">
    <location>
        <begin position="16"/>
        <end position="37"/>
    </location>
</feature>
<dbReference type="HOGENOM" id="CLU_1776151_0_0_6"/>
<dbReference type="AlphaFoldDB" id="W0LK98"/>
<dbReference type="OrthoDB" id="9976761at2"/>
<dbReference type="RefSeq" id="WP_024912514.1">
    <property type="nucleotide sequence ID" value="NZ_CP007044.2"/>
</dbReference>
<keyword evidence="3" id="KW-1185">Reference proteome</keyword>
<dbReference type="KEGG" id="sfo:Z042_15540"/>
<evidence type="ECO:0000256" key="1">
    <source>
        <dbReference type="SAM" id="Phobius"/>
    </source>
</evidence>
<reference evidence="2 3" key="1">
    <citation type="submission" date="2014-01" db="EMBL/GenBank/DDBJ databases">
        <title>Isolation of Serratia multitudinisentens RB-25 from Ex-Landfill site.</title>
        <authorList>
            <person name="Robson E.H.J."/>
        </authorList>
    </citation>
    <scope>NUCLEOTIDE SEQUENCE [LARGE SCALE GENOMIC DNA]</scope>
    <source>
        <strain evidence="2 3">RB-25</strain>
    </source>
</reference>
<sequence length="146" mass="16486">MTNLLDFIIAMTKHSIWAYPIIAIIIVLLLYYLFTFIKSNKLELNRARGEKQAMNHGVEAWAKVVRSSLTAGKSNLLFDGKRSLDLELEILPQNASPFTVTTTILADPLTLDDYRSGSEVTVKYIPENKNNIVVYKTLRTPTKNAI</sequence>
<name>W0LK98_9GAMM</name>
<dbReference type="STRING" id="1441930.Z042_15540"/>
<keyword evidence="1" id="KW-1133">Transmembrane helix</keyword>
<protein>
    <recommendedName>
        <fullName evidence="4">DUF3592 domain-containing protein</fullName>
    </recommendedName>
</protein>
<keyword evidence="1" id="KW-0812">Transmembrane</keyword>
<dbReference type="Proteomes" id="UP000019030">
    <property type="component" value="Chromosome"/>
</dbReference>
<evidence type="ECO:0000313" key="2">
    <source>
        <dbReference type="EMBL" id="AHG22849.1"/>
    </source>
</evidence>
<reference evidence="2 3" key="2">
    <citation type="submission" date="2015-03" db="EMBL/GenBank/DDBJ databases">
        <authorList>
            <person name="Chan K.-G."/>
        </authorList>
    </citation>
    <scope>NUCLEOTIDE SEQUENCE [LARGE SCALE GENOMIC DNA]</scope>
    <source>
        <strain evidence="2 3">RB-25</strain>
    </source>
</reference>